<feature type="region of interest" description="Disordered" evidence="1">
    <location>
        <begin position="1"/>
        <end position="95"/>
    </location>
</feature>
<feature type="non-terminal residue" evidence="2">
    <location>
        <position position="95"/>
    </location>
</feature>
<dbReference type="EMBL" id="KV968619">
    <property type="protein sequence ID" value="PIO16402.1"/>
    <property type="molecule type" value="Genomic_DNA"/>
</dbReference>
<evidence type="ECO:0000313" key="2">
    <source>
        <dbReference type="EMBL" id="PIO16402.1"/>
    </source>
</evidence>
<dbReference type="AlphaFoldDB" id="A0A2G9QLA2"/>
<evidence type="ECO:0000256" key="1">
    <source>
        <dbReference type="SAM" id="MobiDB-lite"/>
    </source>
</evidence>
<gene>
    <name evidence="2" type="ORF">AB205_0021840</name>
</gene>
<organism evidence="2">
    <name type="scientific">Aquarana catesbeiana</name>
    <name type="common">American bullfrog</name>
    <name type="synonym">Rana catesbeiana</name>
    <dbReference type="NCBI Taxonomy" id="8400"/>
    <lineage>
        <taxon>Eukaryota</taxon>
        <taxon>Metazoa</taxon>
        <taxon>Chordata</taxon>
        <taxon>Craniata</taxon>
        <taxon>Vertebrata</taxon>
        <taxon>Euteleostomi</taxon>
        <taxon>Amphibia</taxon>
        <taxon>Batrachia</taxon>
        <taxon>Anura</taxon>
        <taxon>Neobatrachia</taxon>
        <taxon>Ranoidea</taxon>
        <taxon>Ranidae</taxon>
        <taxon>Aquarana</taxon>
    </lineage>
</organism>
<reference evidence="2" key="1">
    <citation type="submission" date="2017-08" db="EMBL/GenBank/DDBJ databases">
        <title>Assembly of the North American Bullfrog Genome.</title>
        <authorList>
            <person name="Warren R.L."/>
            <person name="Vandervalk B.P."/>
            <person name="Kucuk E."/>
            <person name="Birol I."/>
            <person name="Helbing C."/>
            <person name="Pandoh P."/>
            <person name="Behsaz B."/>
            <person name="Mohamadi H."/>
            <person name="Chu J."/>
            <person name="Jackman S."/>
            <person name="Hammond S.A."/>
            <person name="Veldhoen N."/>
            <person name="Kirk H."/>
            <person name="Zhao Y."/>
            <person name="Coope R."/>
            <person name="Pleasance S."/>
            <person name="Moore R."/>
            <person name="Holt R."/>
        </authorList>
    </citation>
    <scope>NUCLEOTIDE SEQUENCE</scope>
    <source>
        <strain evidence="2">Bruno</strain>
        <tissue evidence="2">Liver</tissue>
    </source>
</reference>
<name>A0A2G9QLA2_AQUCT</name>
<protein>
    <submittedName>
        <fullName evidence="2">Uncharacterized protein</fullName>
    </submittedName>
</protein>
<proteinExistence type="predicted"/>
<feature type="compositionally biased region" description="Basic and acidic residues" evidence="1">
    <location>
        <begin position="28"/>
        <end position="40"/>
    </location>
</feature>
<accession>A0A2G9QLA2</accession>
<sequence length="95" mass="10148">MPLAVPPVFSGRHTGPRKQQGPVGTRMRSREPGGEAHKASLPDSLTEDGGSSTRGPRDRSASGADIAGALDRWRQQHPGTEGQIGFGCRHRRRPG</sequence>